<accession>A0A109K5L1</accession>
<organism evidence="2 3">
    <name type="scientific">Bradyrhizobium macuxiense</name>
    <dbReference type="NCBI Taxonomy" id="1755647"/>
    <lineage>
        <taxon>Bacteria</taxon>
        <taxon>Pseudomonadati</taxon>
        <taxon>Pseudomonadota</taxon>
        <taxon>Alphaproteobacteria</taxon>
        <taxon>Hyphomicrobiales</taxon>
        <taxon>Nitrobacteraceae</taxon>
        <taxon>Bradyrhizobium</taxon>
    </lineage>
</organism>
<keyword evidence="1" id="KW-0732">Signal</keyword>
<dbReference type="RefSeq" id="WP_066499031.1">
    <property type="nucleotide sequence ID" value="NZ_LNCU01000010.1"/>
</dbReference>
<dbReference type="InterPro" id="IPR039728">
    <property type="entry name" value="GLG1"/>
</dbReference>
<dbReference type="AlphaFoldDB" id="A0A109K5L1"/>
<sequence length="137" mass="14434">MVRAGFLLFVIALTAPSLAVAETMSFGDAAAQIAKACGADITANCRGVNLDSNRLKECLSRNRDAISADCKATYFSTFDAIQKRIAARITVAGACRHEIVKICGGSTKETSKSVPCLVAAKNLTRNCAQAINDAGYQ</sequence>
<feature type="chain" id="PRO_5007137516" description="Cysteine rich repeat protein" evidence="1">
    <location>
        <begin position="20"/>
        <end position="137"/>
    </location>
</feature>
<dbReference type="PANTHER" id="PTHR11884">
    <property type="entry name" value="SELECTIN LIGAND RELATED"/>
    <property type="match status" value="1"/>
</dbReference>
<dbReference type="EMBL" id="LNCU01000010">
    <property type="protein sequence ID" value="KWV60998.1"/>
    <property type="molecule type" value="Genomic_DNA"/>
</dbReference>
<protein>
    <recommendedName>
        <fullName evidence="4">Cysteine rich repeat protein</fullName>
    </recommendedName>
</protein>
<dbReference type="Proteomes" id="UP000057737">
    <property type="component" value="Unassembled WGS sequence"/>
</dbReference>
<keyword evidence="3" id="KW-1185">Reference proteome</keyword>
<gene>
    <name evidence="2" type="ORF">AS156_26705</name>
</gene>
<name>A0A109K5L1_9BRAD</name>
<evidence type="ECO:0008006" key="4">
    <source>
        <dbReference type="Google" id="ProtNLM"/>
    </source>
</evidence>
<feature type="signal peptide" evidence="1">
    <location>
        <begin position="1"/>
        <end position="19"/>
    </location>
</feature>
<dbReference type="OrthoDB" id="7958331at2"/>
<comment type="caution">
    <text evidence="2">The sequence shown here is derived from an EMBL/GenBank/DDBJ whole genome shotgun (WGS) entry which is preliminary data.</text>
</comment>
<evidence type="ECO:0000313" key="3">
    <source>
        <dbReference type="Proteomes" id="UP000057737"/>
    </source>
</evidence>
<evidence type="ECO:0000313" key="2">
    <source>
        <dbReference type="EMBL" id="KWV60998.1"/>
    </source>
</evidence>
<proteinExistence type="predicted"/>
<reference evidence="2 3" key="1">
    <citation type="submission" date="2015-11" db="EMBL/GenBank/DDBJ databases">
        <title>Draft Genome Sequence of the Strain BR 10303 (Bradyrhizobium sp.) isolated from nodules of Centrolobium paraense.</title>
        <authorList>
            <person name="Zelli J.E."/>
            <person name="Simoes-Araujo J.L."/>
            <person name="Barauna A.C."/>
            <person name="Silva K."/>
        </authorList>
    </citation>
    <scope>NUCLEOTIDE SEQUENCE [LARGE SCALE GENOMIC DNA]</scope>
    <source>
        <strain evidence="2 3">BR 10303</strain>
    </source>
</reference>
<dbReference type="PANTHER" id="PTHR11884:SF1">
    <property type="entry name" value="GOLGI APPARATUS PROTEIN 1"/>
    <property type="match status" value="1"/>
</dbReference>
<evidence type="ECO:0000256" key="1">
    <source>
        <dbReference type="SAM" id="SignalP"/>
    </source>
</evidence>